<gene>
    <name evidence="1" type="ORF">H5410_064519</name>
</gene>
<keyword evidence="2" id="KW-1185">Reference proteome</keyword>
<name>A0A9J5VZ62_SOLCO</name>
<dbReference type="InterPro" id="IPR052361">
    <property type="entry name" value="F-box_domain"/>
</dbReference>
<sequence length="155" mass="17813">MLSFHSNDESVKPIAPNIEYLENYIRVSIAGVCNGIVCICSYRDTFLYNPTLREFWELPPSILPRLTDLSPGEKLNGWMDLPMGIGFDSKPNNYKVVRILDPSNEYEFEDFDNHTNAYYWCGYLKACDICVVSFDFSTESFQKHPYPEGLASKGR</sequence>
<protein>
    <recommendedName>
        <fullName evidence="3">F-box protein</fullName>
    </recommendedName>
</protein>
<evidence type="ECO:0000313" key="1">
    <source>
        <dbReference type="EMBL" id="KAG5568465.1"/>
    </source>
</evidence>
<dbReference type="OrthoDB" id="1867629at2759"/>
<evidence type="ECO:0008006" key="3">
    <source>
        <dbReference type="Google" id="ProtNLM"/>
    </source>
</evidence>
<dbReference type="PANTHER" id="PTHR31790">
    <property type="entry name" value="OS02G0783600 PROTEIN"/>
    <property type="match status" value="1"/>
</dbReference>
<organism evidence="1 2">
    <name type="scientific">Solanum commersonii</name>
    <name type="common">Commerson's wild potato</name>
    <name type="synonym">Commerson's nightshade</name>
    <dbReference type="NCBI Taxonomy" id="4109"/>
    <lineage>
        <taxon>Eukaryota</taxon>
        <taxon>Viridiplantae</taxon>
        <taxon>Streptophyta</taxon>
        <taxon>Embryophyta</taxon>
        <taxon>Tracheophyta</taxon>
        <taxon>Spermatophyta</taxon>
        <taxon>Magnoliopsida</taxon>
        <taxon>eudicotyledons</taxon>
        <taxon>Gunneridae</taxon>
        <taxon>Pentapetalae</taxon>
        <taxon>asterids</taxon>
        <taxon>lamiids</taxon>
        <taxon>Solanales</taxon>
        <taxon>Solanaceae</taxon>
        <taxon>Solanoideae</taxon>
        <taxon>Solaneae</taxon>
        <taxon>Solanum</taxon>
    </lineage>
</organism>
<dbReference type="Proteomes" id="UP000824120">
    <property type="component" value="Unassembled WGS sequence"/>
</dbReference>
<feature type="non-terminal residue" evidence="1">
    <location>
        <position position="1"/>
    </location>
</feature>
<dbReference type="AlphaFoldDB" id="A0A9J5VZ62"/>
<evidence type="ECO:0000313" key="2">
    <source>
        <dbReference type="Proteomes" id="UP000824120"/>
    </source>
</evidence>
<comment type="caution">
    <text evidence="1">The sequence shown here is derived from an EMBL/GenBank/DDBJ whole genome shotgun (WGS) entry which is preliminary data.</text>
</comment>
<reference evidence="1" key="1">
    <citation type="submission" date="2020-09" db="EMBL/GenBank/DDBJ databases">
        <title>De no assembly of potato wild relative species, Solanum commersonii.</title>
        <authorList>
            <person name="Cho K."/>
        </authorList>
    </citation>
    <scope>NUCLEOTIDE SEQUENCE</scope>
    <source>
        <strain evidence="1">LZ3.2</strain>
        <tissue evidence="1">Leaf</tissue>
    </source>
</reference>
<proteinExistence type="predicted"/>
<accession>A0A9J5VZ62</accession>
<dbReference type="EMBL" id="JACXVP010000113">
    <property type="protein sequence ID" value="KAG5568465.1"/>
    <property type="molecule type" value="Genomic_DNA"/>
</dbReference>
<dbReference type="PANTHER" id="PTHR31790:SF552">
    <property type="entry name" value="F-BOX PROTEIN CPR30-LIKE"/>
    <property type="match status" value="1"/>
</dbReference>